<dbReference type="SMART" id="SM00457">
    <property type="entry name" value="MACPF"/>
    <property type="match status" value="1"/>
</dbReference>
<evidence type="ECO:0000313" key="2">
    <source>
        <dbReference type="EMBL" id="RJF81166.1"/>
    </source>
</evidence>
<dbReference type="AlphaFoldDB" id="A0A418VVI1"/>
<organism evidence="2 3">
    <name type="scientific">Azospirillum cavernae</name>
    <dbReference type="NCBI Taxonomy" id="2320860"/>
    <lineage>
        <taxon>Bacteria</taxon>
        <taxon>Pseudomonadati</taxon>
        <taxon>Pseudomonadota</taxon>
        <taxon>Alphaproteobacteria</taxon>
        <taxon>Rhodospirillales</taxon>
        <taxon>Azospirillaceae</taxon>
        <taxon>Azospirillum</taxon>
    </lineage>
</organism>
<dbReference type="RefSeq" id="WP_119831255.1">
    <property type="nucleotide sequence ID" value="NZ_QYUL01000002.1"/>
</dbReference>
<keyword evidence="3" id="KW-1185">Reference proteome</keyword>
<dbReference type="InterPro" id="IPR020864">
    <property type="entry name" value="MACPF"/>
</dbReference>
<feature type="domain" description="MACPF" evidence="1">
    <location>
        <begin position="13"/>
        <end position="333"/>
    </location>
</feature>
<dbReference type="OrthoDB" id="9865430at2"/>
<evidence type="ECO:0000313" key="3">
    <source>
        <dbReference type="Proteomes" id="UP000283458"/>
    </source>
</evidence>
<dbReference type="Proteomes" id="UP000283458">
    <property type="component" value="Unassembled WGS sequence"/>
</dbReference>
<accession>A0A418VVI1</accession>
<proteinExistence type="predicted"/>
<protein>
    <recommendedName>
        <fullName evidence="1">MACPF domain-containing protein</fullName>
    </recommendedName>
</protein>
<dbReference type="EMBL" id="QYUL01000002">
    <property type="protein sequence ID" value="RJF81166.1"/>
    <property type="molecule type" value="Genomic_DNA"/>
</dbReference>
<dbReference type="Pfam" id="PF01823">
    <property type="entry name" value="MACPF"/>
    <property type="match status" value="1"/>
</dbReference>
<sequence>MSATTVVAVKLPSSGVSTPQNQLPNLAVYTTQGYNLKTGGFASAAAFEQSFTNGKTAQYTVDGKTGPYEVPDQIFYDPSHNGTYQSVSSSIIQNQADYSSYVANSVSLGGSYEIASVQASASTVYSQNIAISSSQTYGLNFGGAVVFSVARNLPTSIPASGYLTTGFAAALNALTPSSSQAEFAAFFDEYGTHYLKSGCFGGSYLMVSSIETSAISTMTSSQVSTALTAGFNDVVASGSLSVTALDQTGSAVSSFSSSSSFSFFTMGGQPVTTIDSFIGGISSDPVLLMNPSVAPKAVVGPMTDLMAAPASAAMVAAYQQALSLYLNPALSVIGQPTTVTSATVVQAETDGVLSAFAYMLNNGDRGQFTLATDSSLNPTTIQAMGSMHQYSGNGIVVPSGNGVTPVRKGDCYNVVYTPTAGEPHFAAAFTPFTFPPGVALGSWSTPITSTVAKTVTATAATDLFVCVTLQEQNDGDRGYVTGSINGTQVAAASMHWFMTDDIHVPYASFMMPVPQGASYSVDYTPTAINPLVTITTIPLLSPNGPLLQAPASLSANTTYTASTDGFVISFLNAAGQDGSRGVMQGFAGSAAGQPASTMVANSSVHSYSADDVYVPYNSFTFPVARGAEYTVSFTNTAVSTACSVFWIGLSV</sequence>
<name>A0A418VVI1_9PROT</name>
<gene>
    <name evidence="2" type="ORF">D3877_13185</name>
</gene>
<dbReference type="PROSITE" id="PS51412">
    <property type="entry name" value="MACPF_2"/>
    <property type="match status" value="1"/>
</dbReference>
<comment type="caution">
    <text evidence="2">The sequence shown here is derived from an EMBL/GenBank/DDBJ whole genome shotgun (WGS) entry which is preliminary data.</text>
</comment>
<reference evidence="2 3" key="1">
    <citation type="submission" date="2018-09" db="EMBL/GenBank/DDBJ databases">
        <authorList>
            <person name="Zhu H."/>
        </authorList>
    </citation>
    <scope>NUCLEOTIDE SEQUENCE [LARGE SCALE GENOMIC DNA]</scope>
    <source>
        <strain evidence="2 3">K2W22B-5</strain>
    </source>
</reference>
<evidence type="ECO:0000259" key="1">
    <source>
        <dbReference type="PROSITE" id="PS51412"/>
    </source>
</evidence>